<feature type="transmembrane region" description="Helical" evidence="2">
    <location>
        <begin position="83"/>
        <end position="106"/>
    </location>
</feature>
<evidence type="ECO:0000256" key="2">
    <source>
        <dbReference type="SAM" id="Phobius"/>
    </source>
</evidence>
<feature type="compositionally biased region" description="Low complexity" evidence="1">
    <location>
        <begin position="14"/>
        <end position="23"/>
    </location>
</feature>
<accession>A0A0D9Z6F1</accession>
<protein>
    <submittedName>
        <fullName evidence="3">Uncharacterized protein</fullName>
    </submittedName>
</protein>
<keyword evidence="4" id="KW-1185">Reference proteome</keyword>
<evidence type="ECO:0000256" key="1">
    <source>
        <dbReference type="SAM" id="MobiDB-lite"/>
    </source>
</evidence>
<dbReference type="InterPro" id="IPR032238">
    <property type="entry name" value="ATP-synth_Z"/>
</dbReference>
<evidence type="ECO:0000313" key="3">
    <source>
        <dbReference type="EnsemblPlants" id="OGLUM03G15310.1"/>
    </source>
</evidence>
<name>A0A0D9Z6F1_9ORYZ</name>
<feature type="region of interest" description="Disordered" evidence="1">
    <location>
        <begin position="1"/>
        <end position="23"/>
    </location>
</feature>
<keyword evidence="2" id="KW-0472">Membrane</keyword>
<keyword evidence="2" id="KW-0812">Transmembrane</keyword>
<dbReference type="AlphaFoldDB" id="A0A0D9Z6F1"/>
<dbReference type="Gramene" id="OGLUM03G15310.1">
    <property type="protein sequence ID" value="OGLUM03G15310.1"/>
    <property type="gene ID" value="OGLUM03G15310"/>
</dbReference>
<keyword evidence="2" id="KW-1133">Transmembrane helix</keyword>
<organism evidence="3">
    <name type="scientific">Oryza glumipatula</name>
    <dbReference type="NCBI Taxonomy" id="40148"/>
    <lineage>
        <taxon>Eukaryota</taxon>
        <taxon>Viridiplantae</taxon>
        <taxon>Streptophyta</taxon>
        <taxon>Embryophyta</taxon>
        <taxon>Tracheophyta</taxon>
        <taxon>Spermatophyta</taxon>
        <taxon>Magnoliopsida</taxon>
        <taxon>Liliopsida</taxon>
        <taxon>Poales</taxon>
        <taxon>Poaceae</taxon>
        <taxon>BOP clade</taxon>
        <taxon>Oryzoideae</taxon>
        <taxon>Oryzeae</taxon>
        <taxon>Oryzinae</taxon>
        <taxon>Oryza</taxon>
    </lineage>
</organism>
<evidence type="ECO:0000313" key="4">
    <source>
        <dbReference type="Proteomes" id="UP000026961"/>
    </source>
</evidence>
<dbReference type="PANTHER" id="PTHR35165">
    <property type="entry name" value="OS08G0113900 PROTEIN"/>
    <property type="match status" value="1"/>
</dbReference>
<dbReference type="Pfam" id="PF16594">
    <property type="entry name" value="ATP-synt_Z"/>
    <property type="match status" value="1"/>
</dbReference>
<feature type="transmembrane region" description="Helical" evidence="2">
    <location>
        <begin position="30"/>
        <end position="51"/>
    </location>
</feature>
<feature type="transmembrane region" description="Helical" evidence="2">
    <location>
        <begin position="58"/>
        <end position="77"/>
    </location>
</feature>
<dbReference type="HOGENOM" id="CLU_129524_0_1_1"/>
<dbReference type="eggNOG" id="ENOG502SDR9">
    <property type="taxonomic scope" value="Eukaryota"/>
</dbReference>
<sequence>MPVGRSAGEKESGTTTAAAPPAETTRWSSLAATTASLVAVGLGGAALLVWWPAETTRLVAIGLGGAALLVWWVLAFHPANARLWMVPAGLVLLGTPILAWLSLCLYAGPCTAVRDAPVHMHLHIHVHYYFDFFVNSAASCSVLMLEGEGHVALIWTYGIYDLVYTVAFQDYFSVCVIW</sequence>
<reference evidence="3" key="2">
    <citation type="submission" date="2018-05" db="EMBL/GenBank/DDBJ databases">
        <title>OgluRS3 (Oryza glumaepatula Reference Sequence Version 3).</title>
        <authorList>
            <person name="Zhang J."/>
            <person name="Kudrna D."/>
            <person name="Lee S."/>
            <person name="Talag J."/>
            <person name="Welchert J."/>
            <person name="Wing R.A."/>
        </authorList>
    </citation>
    <scope>NUCLEOTIDE SEQUENCE [LARGE SCALE GENOMIC DNA]</scope>
</reference>
<dbReference type="EnsemblPlants" id="OGLUM03G15310.1">
    <property type="protein sequence ID" value="OGLUM03G15310.1"/>
    <property type="gene ID" value="OGLUM03G15310"/>
</dbReference>
<dbReference type="Proteomes" id="UP000026961">
    <property type="component" value="Chromosome 3"/>
</dbReference>
<proteinExistence type="predicted"/>
<reference evidence="3" key="1">
    <citation type="submission" date="2015-04" db="UniProtKB">
        <authorList>
            <consortium name="EnsemblPlants"/>
        </authorList>
    </citation>
    <scope>IDENTIFICATION</scope>
</reference>
<dbReference type="PANTHER" id="PTHR35165:SF1">
    <property type="entry name" value="OS04G0577375 PROTEIN"/>
    <property type="match status" value="1"/>
</dbReference>